<dbReference type="eggNOG" id="COG3291">
    <property type="taxonomic scope" value="Bacteria"/>
</dbReference>
<dbReference type="PROSITE" id="PS51484">
    <property type="entry name" value="G8"/>
    <property type="match status" value="1"/>
</dbReference>
<feature type="region of interest" description="Disordered" evidence="3">
    <location>
        <begin position="25"/>
        <end position="50"/>
    </location>
</feature>
<dbReference type="OrthoDB" id="457996at2"/>
<dbReference type="InterPro" id="IPR052387">
    <property type="entry name" value="Fibrocystin"/>
</dbReference>
<keyword evidence="1" id="KW-0732">Signal</keyword>
<dbReference type="RefSeq" id="WP_012164734.1">
    <property type="nucleotide sequence ID" value="NC_009925.1"/>
</dbReference>
<dbReference type="InterPro" id="IPR019316">
    <property type="entry name" value="G8_domain"/>
</dbReference>
<organism evidence="5 6">
    <name type="scientific">Acaryochloris marina (strain MBIC 11017)</name>
    <dbReference type="NCBI Taxonomy" id="329726"/>
    <lineage>
        <taxon>Bacteria</taxon>
        <taxon>Bacillati</taxon>
        <taxon>Cyanobacteriota</taxon>
        <taxon>Cyanophyceae</taxon>
        <taxon>Acaryochloridales</taxon>
        <taxon>Acaryochloridaceae</taxon>
        <taxon>Acaryochloris</taxon>
    </lineage>
</organism>
<dbReference type="Proteomes" id="UP000000268">
    <property type="component" value="Chromosome"/>
</dbReference>
<dbReference type="KEGG" id="amr:AM1_4437"/>
<evidence type="ECO:0000256" key="1">
    <source>
        <dbReference type="ARBA" id="ARBA00022729"/>
    </source>
</evidence>
<feature type="compositionally biased region" description="Polar residues" evidence="3">
    <location>
        <begin position="77"/>
        <end position="89"/>
    </location>
</feature>
<reference evidence="5 6" key="1">
    <citation type="journal article" date="2008" name="Proc. Natl. Acad. Sci. U.S.A.">
        <title>Niche adaptation and genome expansion in the chlorophyll d-producing cyanobacterium Acaryochloris marina.</title>
        <authorList>
            <person name="Swingley W.D."/>
            <person name="Chen M."/>
            <person name="Cheung P.C."/>
            <person name="Conrad A.L."/>
            <person name="Dejesa L.C."/>
            <person name="Hao J."/>
            <person name="Honchak B.M."/>
            <person name="Karbach L.E."/>
            <person name="Kurdoglu A."/>
            <person name="Lahiri S."/>
            <person name="Mastrian S.D."/>
            <person name="Miyashita H."/>
            <person name="Page L."/>
            <person name="Ramakrishna P."/>
            <person name="Satoh S."/>
            <person name="Sattley W.M."/>
            <person name="Shimada Y."/>
            <person name="Taylor H.L."/>
            <person name="Tomo T."/>
            <person name="Tsuchiya T."/>
            <person name="Wang Z.T."/>
            <person name="Raymond J."/>
            <person name="Mimuro M."/>
            <person name="Blankenship R.E."/>
            <person name="Touchman J.W."/>
        </authorList>
    </citation>
    <scope>NUCLEOTIDE SEQUENCE [LARGE SCALE GENOMIC DNA]</scope>
    <source>
        <strain evidence="6">MBIC 11017</strain>
    </source>
</reference>
<dbReference type="InterPro" id="IPR012334">
    <property type="entry name" value="Pectin_lyas_fold"/>
</dbReference>
<keyword evidence="6" id="KW-1185">Reference proteome</keyword>
<evidence type="ECO:0000256" key="2">
    <source>
        <dbReference type="ARBA" id="ARBA00023180"/>
    </source>
</evidence>
<dbReference type="EMBL" id="CP000828">
    <property type="protein sequence ID" value="ABW29414.1"/>
    <property type="molecule type" value="Genomic_DNA"/>
</dbReference>
<accession>B0CFW7</accession>
<evidence type="ECO:0000256" key="3">
    <source>
        <dbReference type="SAM" id="MobiDB-lite"/>
    </source>
</evidence>
<protein>
    <recommendedName>
        <fullName evidence="4">G8 domain-containing protein</fullName>
    </recommendedName>
</protein>
<feature type="domain" description="G8" evidence="4">
    <location>
        <begin position="132"/>
        <end position="255"/>
    </location>
</feature>
<dbReference type="PANTHER" id="PTHR46769">
    <property type="entry name" value="POLYCYSTIC KIDNEY AND HEPATIC DISEASE 1 (AUTOSOMAL RECESSIVE)-LIKE 1"/>
    <property type="match status" value="1"/>
</dbReference>
<proteinExistence type="predicted"/>
<name>B0CFW7_ACAM1</name>
<feature type="compositionally biased region" description="Low complexity" evidence="3">
    <location>
        <begin position="33"/>
        <end position="50"/>
    </location>
</feature>
<dbReference type="AlphaFoldDB" id="B0CFW7"/>
<evidence type="ECO:0000313" key="6">
    <source>
        <dbReference type="Proteomes" id="UP000000268"/>
    </source>
</evidence>
<dbReference type="SMART" id="SM01225">
    <property type="entry name" value="G8"/>
    <property type="match status" value="1"/>
</dbReference>
<dbReference type="HOGENOM" id="CLU_492317_0_0_3"/>
<dbReference type="InterPro" id="IPR055401">
    <property type="entry name" value="CEMIP_beta-hel_dom"/>
</dbReference>
<sequence>MAGNHNSNPLSKNLLGTSSQVDSNAGVIGLSGTGTPSTPQSISTSTSQPQALMASSAASLSATATATMPQMAMASVNHGSQHSGMTMASGSGHGAHPHDPAKQMTHSALLDLVPHSQATHIAIKNGSWFDPTTWQGGQIPTDDAHVLIKEGISVTYDSVSDTRLETLRVDGSLQFAHNVDTKLLVDTFVVAPSGELMIGSESNPVQASVKTQIIFTADGAIDQSWDSTLLSRGLISHGKARIYGAEKTDFLALQGEVSAGDNVLVLKSVPKGWQVGDQIVLGGTNYRYGQSDADNSRFQDEELTITRIDGNRVYFTNNDITAGDNTVLRFDHQFPDIAEQGQLKLYVANTTRNVTFETENAATVPTQQRAHVMFMHNPDVVVTNAGFYNLGRSDKSKVVDDPGTNVDGSSGGGSNRRGRYGLHFHRTGADDITGIPAIARGNAVVGTPGWGIVHHDSHAVLEDNVVFDVVGAGIVAESGNEIGAWRNNLTLKTTGADWRTLGQTVKTRERLFDFGFRGEGFWVQGSAQVAMTDNIAISANDAGISILWRYIAT</sequence>
<evidence type="ECO:0000313" key="5">
    <source>
        <dbReference type="EMBL" id="ABW29414.1"/>
    </source>
</evidence>
<dbReference type="PANTHER" id="PTHR46769:SF2">
    <property type="entry name" value="FIBROCYSTIN-L ISOFORM 2 PRECURSOR-RELATED"/>
    <property type="match status" value="1"/>
</dbReference>
<dbReference type="Pfam" id="PF24606">
    <property type="entry name" value="CEMIP_beta-hel"/>
    <property type="match status" value="1"/>
</dbReference>
<gene>
    <name evidence="5" type="ordered locus">AM1_4437</name>
</gene>
<dbReference type="STRING" id="329726.AM1_4437"/>
<feature type="region of interest" description="Disordered" evidence="3">
    <location>
        <begin position="398"/>
        <end position="417"/>
    </location>
</feature>
<evidence type="ECO:0000259" key="4">
    <source>
        <dbReference type="PROSITE" id="PS51484"/>
    </source>
</evidence>
<feature type="region of interest" description="Disordered" evidence="3">
    <location>
        <begin position="76"/>
        <end position="101"/>
    </location>
</feature>
<dbReference type="Gene3D" id="2.160.20.10">
    <property type="entry name" value="Single-stranded right-handed beta-helix, Pectin lyase-like"/>
    <property type="match status" value="1"/>
</dbReference>
<dbReference type="Pfam" id="PF10162">
    <property type="entry name" value="G8"/>
    <property type="match status" value="1"/>
</dbReference>
<keyword evidence="2" id="KW-0325">Glycoprotein</keyword>